<protein>
    <submittedName>
        <fullName evidence="1">Uncharacterized protein</fullName>
    </submittedName>
</protein>
<dbReference type="AlphaFoldDB" id="A0A7S3R483"/>
<accession>A0A7S3R483</accession>
<reference evidence="1" key="1">
    <citation type="submission" date="2021-01" db="EMBL/GenBank/DDBJ databases">
        <authorList>
            <person name="Corre E."/>
            <person name="Pelletier E."/>
            <person name="Niang G."/>
            <person name="Scheremetjew M."/>
            <person name="Finn R."/>
            <person name="Kale V."/>
            <person name="Holt S."/>
            <person name="Cochrane G."/>
            <person name="Meng A."/>
            <person name="Brown T."/>
            <person name="Cohen L."/>
        </authorList>
    </citation>
    <scope>NUCLEOTIDE SEQUENCE</scope>
    <source>
        <strain evidence="1">CCMP1320</strain>
    </source>
</reference>
<evidence type="ECO:0000313" key="1">
    <source>
        <dbReference type="EMBL" id="CAE0501911.1"/>
    </source>
</evidence>
<name>A0A7S3R483_DUNTE</name>
<organism evidence="1">
    <name type="scientific">Dunaliella tertiolecta</name>
    <name type="common">Green alga</name>
    <dbReference type="NCBI Taxonomy" id="3047"/>
    <lineage>
        <taxon>Eukaryota</taxon>
        <taxon>Viridiplantae</taxon>
        <taxon>Chlorophyta</taxon>
        <taxon>core chlorophytes</taxon>
        <taxon>Chlorophyceae</taxon>
        <taxon>CS clade</taxon>
        <taxon>Chlamydomonadales</taxon>
        <taxon>Dunaliellaceae</taxon>
        <taxon>Dunaliella</taxon>
    </lineage>
</organism>
<proteinExistence type="predicted"/>
<dbReference type="EMBL" id="HBIP01028083">
    <property type="protein sequence ID" value="CAE0501911.1"/>
    <property type="molecule type" value="Transcribed_RNA"/>
</dbReference>
<gene>
    <name evidence="1" type="ORF">DTER00134_LOCUS16984</name>
</gene>
<sequence length="172" mass="19470">MLGSKIPCRTNTTRPTLQSKNSLQDKYLMTNAWKHDSLQDKYLMTKKLPRVTSVPFCLIDFTCIRKLIFKDGSKYLNLQGWCATLECYMPLYFSMFATILLHQLIPSNSISAAWNGLLTQTGQLAGPKVASFKCHTGPWQHGEHHQLPARALDIVSGMYLCTCVFVTTVHQI</sequence>